<dbReference type="SUPFAM" id="SSF56645">
    <property type="entry name" value="Acyl-CoA dehydrogenase NM domain-like"/>
    <property type="match status" value="1"/>
</dbReference>
<dbReference type="InterPro" id="IPR009075">
    <property type="entry name" value="AcylCo_DH/oxidase_C"/>
</dbReference>
<dbReference type="Gene3D" id="1.10.540.10">
    <property type="entry name" value="Acyl-CoA dehydrogenase/oxidase, N-terminal domain"/>
    <property type="match status" value="1"/>
</dbReference>
<dbReference type="AlphaFoldDB" id="A0A318MK87"/>
<dbReference type="InterPro" id="IPR036250">
    <property type="entry name" value="AcylCo_DH-like_C"/>
</dbReference>
<name>A0A318MK87_9BIFI</name>
<feature type="domain" description="Acyl-CoA dehydrogenase/oxidase C-terminal" evidence="6">
    <location>
        <begin position="241"/>
        <end position="392"/>
    </location>
</feature>
<accession>A0A318MK87</accession>
<evidence type="ECO:0000256" key="1">
    <source>
        <dbReference type="ARBA" id="ARBA00001974"/>
    </source>
</evidence>
<keyword evidence="4 5" id="KW-0274">FAD</keyword>
<dbReference type="OrthoDB" id="2769798at2"/>
<evidence type="ECO:0000256" key="3">
    <source>
        <dbReference type="ARBA" id="ARBA00022630"/>
    </source>
</evidence>
<dbReference type="Gene3D" id="2.40.110.10">
    <property type="entry name" value="Butyryl-CoA Dehydrogenase, subunit A, domain 2"/>
    <property type="match status" value="1"/>
</dbReference>
<dbReference type="Proteomes" id="UP000248128">
    <property type="component" value="Unassembled WGS sequence"/>
</dbReference>
<gene>
    <name evidence="9" type="ORF">DKK74_05030</name>
</gene>
<sequence length="400" mass="45253">MEPTQKLVHTQPGTKMTDDEFQLYLKQIQHLAENEFDEMQKEVEVTNTFPKEFFRLAIDNDLYRFALPLKYGGFGLNCHQIFQVQERFSRGPGGMRMHLHYAADLNWRIMNEFGQPELKAEVMPKLQDKSIFTCFALTEETGGTGADLHTSAVRDGDDFILNGEKTLISHTDCSDAAYVFAVTDPDKPGPERLTAFYVPVDTPGYEIVPMPHMMGCRGAGHAGLRFTNMRVNKRFQLGEEGDGLHVAIASLSISRAHIAVSNLGMSQRFLEMAIARAKDRVTFGKPLAKRQAIQQMIADMGTHIFALRCMLTDLAEQYDRGEDIEEKAAMCKLFSIDTVKLVSDYCFEIFGGIGYFEDNPYGPVERMYRDCRAMWLEEGPRTVQRLTASRKLIADNGIIK</sequence>
<evidence type="ECO:0000259" key="8">
    <source>
        <dbReference type="Pfam" id="PF02771"/>
    </source>
</evidence>
<evidence type="ECO:0000256" key="2">
    <source>
        <dbReference type="ARBA" id="ARBA00009347"/>
    </source>
</evidence>
<evidence type="ECO:0000259" key="6">
    <source>
        <dbReference type="Pfam" id="PF00441"/>
    </source>
</evidence>
<dbReference type="RefSeq" id="WP_110413084.1">
    <property type="nucleotide sequence ID" value="NZ_QGLK01000004.1"/>
</dbReference>
<dbReference type="GO" id="GO:0003995">
    <property type="term" value="F:acyl-CoA dehydrogenase activity"/>
    <property type="evidence" value="ECO:0007669"/>
    <property type="project" value="TreeGrafter"/>
</dbReference>
<comment type="similarity">
    <text evidence="2 5">Belongs to the acyl-CoA dehydrogenase family.</text>
</comment>
<keyword evidence="5" id="KW-0560">Oxidoreductase</keyword>
<dbReference type="Pfam" id="PF00441">
    <property type="entry name" value="Acyl-CoA_dh_1"/>
    <property type="match status" value="1"/>
</dbReference>
<feature type="domain" description="Acyl-CoA oxidase/dehydrogenase middle" evidence="7">
    <location>
        <begin position="134"/>
        <end position="229"/>
    </location>
</feature>
<feature type="domain" description="Acyl-CoA dehydrogenase/oxidase N-terminal" evidence="8">
    <location>
        <begin position="19"/>
        <end position="127"/>
    </location>
</feature>
<dbReference type="SUPFAM" id="SSF47203">
    <property type="entry name" value="Acyl-CoA dehydrogenase C-terminal domain-like"/>
    <property type="match status" value="1"/>
</dbReference>
<keyword evidence="3 5" id="KW-0285">Flavoprotein</keyword>
<dbReference type="PANTHER" id="PTHR43884:SF40">
    <property type="entry name" value="ACYL-COA DEHYDROGENASE"/>
    <property type="match status" value="1"/>
</dbReference>
<dbReference type="InterPro" id="IPR006091">
    <property type="entry name" value="Acyl-CoA_Oxase/DH_mid-dom"/>
</dbReference>
<dbReference type="InterPro" id="IPR013786">
    <property type="entry name" value="AcylCoA_DH/ox_N"/>
</dbReference>
<dbReference type="PANTHER" id="PTHR43884">
    <property type="entry name" value="ACYL-COA DEHYDROGENASE"/>
    <property type="match status" value="1"/>
</dbReference>
<dbReference type="InterPro" id="IPR037069">
    <property type="entry name" value="AcylCoA_DH/ox_N_sf"/>
</dbReference>
<reference evidence="9 10" key="1">
    <citation type="submission" date="2018-05" db="EMBL/GenBank/DDBJ databases">
        <title>Reference genomes for bee gut microbiota database.</title>
        <authorList>
            <person name="Ellegaard K.M."/>
        </authorList>
    </citation>
    <scope>NUCLEOTIDE SEQUENCE [LARGE SCALE GENOMIC DNA]</scope>
    <source>
        <strain evidence="9 10">ESL0199</strain>
    </source>
</reference>
<proteinExistence type="inferred from homology"/>
<dbReference type="Pfam" id="PF02771">
    <property type="entry name" value="Acyl-CoA_dh_N"/>
    <property type="match status" value="1"/>
</dbReference>
<evidence type="ECO:0000256" key="5">
    <source>
        <dbReference type="RuleBase" id="RU362125"/>
    </source>
</evidence>
<dbReference type="EMBL" id="QGLK01000004">
    <property type="protein sequence ID" value="PXY88016.1"/>
    <property type="molecule type" value="Genomic_DNA"/>
</dbReference>
<comment type="caution">
    <text evidence="9">The sequence shown here is derived from an EMBL/GenBank/DDBJ whole genome shotgun (WGS) entry which is preliminary data.</text>
</comment>
<protein>
    <submittedName>
        <fullName evidence="9">Acyl-CoA dehydrogenase</fullName>
    </submittedName>
</protein>
<dbReference type="InterPro" id="IPR009100">
    <property type="entry name" value="AcylCoA_DH/oxidase_NM_dom_sf"/>
</dbReference>
<dbReference type="InterPro" id="IPR046373">
    <property type="entry name" value="Acyl-CoA_Oxase/DH_mid-dom_sf"/>
</dbReference>
<evidence type="ECO:0000313" key="10">
    <source>
        <dbReference type="Proteomes" id="UP000248128"/>
    </source>
</evidence>
<comment type="cofactor">
    <cofactor evidence="1 5">
        <name>FAD</name>
        <dbReference type="ChEBI" id="CHEBI:57692"/>
    </cofactor>
</comment>
<evidence type="ECO:0000313" key="9">
    <source>
        <dbReference type="EMBL" id="PXY88016.1"/>
    </source>
</evidence>
<evidence type="ECO:0000259" key="7">
    <source>
        <dbReference type="Pfam" id="PF02770"/>
    </source>
</evidence>
<organism evidence="9 10">
    <name type="scientific">Bifidobacterium asteroides</name>
    <dbReference type="NCBI Taxonomy" id="1684"/>
    <lineage>
        <taxon>Bacteria</taxon>
        <taxon>Bacillati</taxon>
        <taxon>Actinomycetota</taxon>
        <taxon>Actinomycetes</taxon>
        <taxon>Bifidobacteriales</taxon>
        <taxon>Bifidobacteriaceae</taxon>
        <taxon>Bifidobacterium</taxon>
    </lineage>
</organism>
<evidence type="ECO:0000256" key="4">
    <source>
        <dbReference type="ARBA" id="ARBA00022827"/>
    </source>
</evidence>
<dbReference type="GO" id="GO:0050660">
    <property type="term" value="F:flavin adenine dinucleotide binding"/>
    <property type="evidence" value="ECO:0007669"/>
    <property type="project" value="InterPro"/>
</dbReference>
<dbReference type="Gene3D" id="1.20.140.10">
    <property type="entry name" value="Butyryl-CoA Dehydrogenase, subunit A, domain 3"/>
    <property type="match status" value="1"/>
</dbReference>
<dbReference type="Pfam" id="PF02770">
    <property type="entry name" value="Acyl-CoA_dh_M"/>
    <property type="match status" value="1"/>
</dbReference>